<dbReference type="PROSITE" id="PS51725">
    <property type="entry name" value="ABM"/>
    <property type="match status" value="1"/>
</dbReference>
<dbReference type="SUPFAM" id="SSF54909">
    <property type="entry name" value="Dimeric alpha+beta barrel"/>
    <property type="match status" value="1"/>
</dbReference>
<dbReference type="InterPro" id="IPR050744">
    <property type="entry name" value="AI-2_Isomerase_LsrG"/>
</dbReference>
<dbReference type="PANTHER" id="PTHR33336:SF3">
    <property type="entry name" value="ABM DOMAIN-CONTAINING PROTEIN"/>
    <property type="match status" value="1"/>
</dbReference>
<dbReference type="RefSeq" id="WP_184872932.1">
    <property type="nucleotide sequence ID" value="NZ_JACHEF010000002.1"/>
</dbReference>
<dbReference type="InterPro" id="IPR007138">
    <property type="entry name" value="ABM_dom"/>
</dbReference>
<name>A0A841PAZ4_9HYPH</name>
<keyword evidence="2" id="KW-0560">Oxidoreductase</keyword>
<dbReference type="Gene3D" id="3.30.70.100">
    <property type="match status" value="1"/>
</dbReference>
<comment type="caution">
    <text evidence="2">The sequence shown here is derived from an EMBL/GenBank/DDBJ whole genome shotgun (WGS) entry which is preliminary data.</text>
</comment>
<dbReference type="GO" id="GO:0004497">
    <property type="term" value="F:monooxygenase activity"/>
    <property type="evidence" value="ECO:0007669"/>
    <property type="project" value="UniProtKB-KW"/>
</dbReference>
<evidence type="ECO:0000313" key="3">
    <source>
        <dbReference type="Proteomes" id="UP000556329"/>
    </source>
</evidence>
<proteinExistence type="predicted"/>
<dbReference type="PANTHER" id="PTHR33336">
    <property type="entry name" value="QUINOL MONOOXYGENASE YGIN-RELATED"/>
    <property type="match status" value="1"/>
</dbReference>
<organism evidence="2 3">
    <name type="scientific">Mesorhizobium sangaii</name>
    <dbReference type="NCBI Taxonomy" id="505389"/>
    <lineage>
        <taxon>Bacteria</taxon>
        <taxon>Pseudomonadati</taxon>
        <taxon>Pseudomonadota</taxon>
        <taxon>Alphaproteobacteria</taxon>
        <taxon>Hyphomicrobiales</taxon>
        <taxon>Phyllobacteriaceae</taxon>
        <taxon>Mesorhizobium</taxon>
    </lineage>
</organism>
<gene>
    <name evidence="2" type="ORF">HNQ71_002633</name>
</gene>
<sequence>MTSHVKVVGIITARPGKAAELAHLLEGMVNPSRSEEGNLQYDVWRDQTDSDRFVIDELYRDSAANSDHRASPHYHDYLSKIGEFAERTAIVLSAMNVTGRR</sequence>
<protein>
    <submittedName>
        <fullName evidence="2">Quinol monooxygenase YgiN</fullName>
    </submittedName>
</protein>
<dbReference type="Pfam" id="PF03992">
    <property type="entry name" value="ABM"/>
    <property type="match status" value="1"/>
</dbReference>
<dbReference type="AlphaFoldDB" id="A0A841PAZ4"/>
<dbReference type="InterPro" id="IPR011008">
    <property type="entry name" value="Dimeric_a/b-barrel"/>
</dbReference>
<accession>A0A841PAZ4</accession>
<dbReference type="Proteomes" id="UP000556329">
    <property type="component" value="Unassembled WGS sequence"/>
</dbReference>
<reference evidence="2 3" key="1">
    <citation type="submission" date="2020-08" db="EMBL/GenBank/DDBJ databases">
        <title>Genomic Encyclopedia of Type Strains, Phase IV (KMG-IV): sequencing the most valuable type-strain genomes for metagenomic binning, comparative biology and taxonomic classification.</title>
        <authorList>
            <person name="Goeker M."/>
        </authorList>
    </citation>
    <scope>NUCLEOTIDE SEQUENCE [LARGE SCALE GENOMIC DNA]</scope>
    <source>
        <strain evidence="2 3">DSM 100039</strain>
    </source>
</reference>
<dbReference type="EMBL" id="JACHEF010000002">
    <property type="protein sequence ID" value="MBB6409968.1"/>
    <property type="molecule type" value="Genomic_DNA"/>
</dbReference>
<keyword evidence="2" id="KW-0503">Monooxygenase</keyword>
<keyword evidence="3" id="KW-1185">Reference proteome</keyword>
<evidence type="ECO:0000313" key="2">
    <source>
        <dbReference type="EMBL" id="MBB6409968.1"/>
    </source>
</evidence>
<feature type="domain" description="ABM" evidence="1">
    <location>
        <begin position="5"/>
        <end position="95"/>
    </location>
</feature>
<evidence type="ECO:0000259" key="1">
    <source>
        <dbReference type="PROSITE" id="PS51725"/>
    </source>
</evidence>